<accession>A0A565A6Z1</accession>
<proteinExistence type="predicted"/>
<gene>
    <name evidence="2" type="ORF">PVP01_0007750</name>
</gene>
<dbReference type="Pfam" id="PF05795">
    <property type="entry name" value="Plasmodium_Vir"/>
    <property type="match status" value="1"/>
</dbReference>
<dbReference type="VEuPathDB" id="PlasmoDB:PVW1_100007000"/>
<reference evidence="2" key="1">
    <citation type="submission" date="2016-07" db="EMBL/GenBank/DDBJ databases">
        <authorList>
            <consortium name="Pathogen Informatics"/>
        </authorList>
    </citation>
    <scope>NUCLEOTIDE SEQUENCE</scope>
</reference>
<feature type="region of interest" description="Disordered" evidence="1">
    <location>
        <begin position="225"/>
        <end position="269"/>
    </location>
</feature>
<organism evidence="2">
    <name type="scientific">Plasmodium vivax</name>
    <name type="common">malaria parasite P. vivax</name>
    <dbReference type="NCBI Taxonomy" id="5855"/>
    <lineage>
        <taxon>Eukaryota</taxon>
        <taxon>Sar</taxon>
        <taxon>Alveolata</taxon>
        <taxon>Apicomplexa</taxon>
        <taxon>Aconoidasida</taxon>
        <taxon>Haemosporida</taxon>
        <taxon>Plasmodiidae</taxon>
        <taxon>Plasmodium</taxon>
        <taxon>Plasmodium (Plasmodium)</taxon>
    </lineage>
</organism>
<dbReference type="AlphaFoldDB" id="A0A565A6Z1"/>
<name>A0A565A6Z1_PLAVI</name>
<dbReference type="VEuPathDB" id="PlasmoDB:PVP01_0007750"/>
<evidence type="ECO:0000313" key="2">
    <source>
        <dbReference type="EMBL" id="VVA00063.1"/>
    </source>
</evidence>
<protein>
    <submittedName>
        <fullName evidence="2">VIR protein</fullName>
    </submittedName>
</protein>
<dbReference type="VEuPathDB" id="PlasmoDB:PVX_026190"/>
<feature type="compositionally biased region" description="Basic and acidic residues" evidence="1">
    <location>
        <begin position="235"/>
        <end position="246"/>
    </location>
</feature>
<dbReference type="EMBL" id="FLZR02000030">
    <property type="protein sequence ID" value="VVA00063.1"/>
    <property type="molecule type" value="Genomic_DNA"/>
</dbReference>
<dbReference type="Proteomes" id="UP000220605">
    <property type="component" value="Unassembled WGS sequence"/>
</dbReference>
<sequence length="349" mass="39886">MSSGSSSSVFLRLFNASSNELPTEKFYDAMNVESPELKNYEQKCKEIRVQKHEDEMKLICKKYLRFLDTSKAWSGLFYEYDISLLLNYWLYDKITHIYDTTQSEVIGIAFAALQRVWDLFPYKPKYDPYYKKCHPDPNKVNQEDWKNRKKLYDYYVDYNYLSIMAKSYDYDECKYYKQIKGKKSLYDHFAPLCVSVDGDCPVFYEKCRDYNPNIVLPTLPCHTKMEQANTSPPGDTKESSSHHPSGEADSIPGPGGIGGSEGSEAASHTQLGVNSDIRTKVTNSVLGAAPVLLTATALYRYTPFGSWIRKFRGGNTNSLGAIDMVPNYVQETGDVFSDHEANYISYQPM</sequence>
<evidence type="ECO:0000256" key="1">
    <source>
        <dbReference type="SAM" id="MobiDB-lite"/>
    </source>
</evidence>
<dbReference type="VEuPathDB" id="PlasmoDB:PVPAM_010006600"/>
<dbReference type="OrthoDB" id="387297at2759"/>
<dbReference type="InterPro" id="IPR008780">
    <property type="entry name" value="Plasmodium_Vir"/>
</dbReference>